<accession>A0A5N6PQ83</accession>
<evidence type="ECO:0000256" key="1">
    <source>
        <dbReference type="SAM" id="MobiDB-lite"/>
    </source>
</evidence>
<dbReference type="Proteomes" id="UP000326396">
    <property type="component" value="Linkage Group LG11"/>
</dbReference>
<name>A0A5N6PQ83_9ASTR</name>
<organism evidence="2 3">
    <name type="scientific">Mikania micrantha</name>
    <name type="common">bitter vine</name>
    <dbReference type="NCBI Taxonomy" id="192012"/>
    <lineage>
        <taxon>Eukaryota</taxon>
        <taxon>Viridiplantae</taxon>
        <taxon>Streptophyta</taxon>
        <taxon>Embryophyta</taxon>
        <taxon>Tracheophyta</taxon>
        <taxon>Spermatophyta</taxon>
        <taxon>Magnoliopsida</taxon>
        <taxon>eudicotyledons</taxon>
        <taxon>Gunneridae</taxon>
        <taxon>Pentapetalae</taxon>
        <taxon>asterids</taxon>
        <taxon>campanulids</taxon>
        <taxon>Asterales</taxon>
        <taxon>Asteraceae</taxon>
        <taxon>Asteroideae</taxon>
        <taxon>Heliantheae alliance</taxon>
        <taxon>Eupatorieae</taxon>
        <taxon>Mikania</taxon>
    </lineage>
</organism>
<comment type="caution">
    <text evidence="2">The sequence shown here is derived from an EMBL/GenBank/DDBJ whole genome shotgun (WGS) entry which is preliminary data.</text>
</comment>
<proteinExistence type="predicted"/>
<feature type="compositionally biased region" description="Acidic residues" evidence="1">
    <location>
        <begin position="35"/>
        <end position="61"/>
    </location>
</feature>
<dbReference type="AlphaFoldDB" id="A0A5N6PQ83"/>
<evidence type="ECO:0000313" key="3">
    <source>
        <dbReference type="Proteomes" id="UP000326396"/>
    </source>
</evidence>
<feature type="region of interest" description="Disordered" evidence="1">
    <location>
        <begin position="32"/>
        <end position="76"/>
    </location>
</feature>
<sequence>MPRRFVSPFDARAISFCTLRLLSPSIRVSKLQKEMDDEEDERFEEEEFEDKEYTYEDDEHEMDFSDHSSHEDEFDS</sequence>
<keyword evidence="3" id="KW-1185">Reference proteome</keyword>
<evidence type="ECO:0000313" key="2">
    <source>
        <dbReference type="EMBL" id="KAD6795626.1"/>
    </source>
</evidence>
<protein>
    <submittedName>
        <fullName evidence="2">Uncharacterized protein</fullName>
    </submittedName>
</protein>
<feature type="compositionally biased region" description="Basic and acidic residues" evidence="1">
    <location>
        <begin position="62"/>
        <end position="76"/>
    </location>
</feature>
<reference evidence="2 3" key="1">
    <citation type="submission" date="2019-05" db="EMBL/GenBank/DDBJ databases">
        <title>Mikania micrantha, genome provides insights into the molecular mechanism of rapid growth.</title>
        <authorList>
            <person name="Liu B."/>
        </authorList>
    </citation>
    <scope>NUCLEOTIDE SEQUENCE [LARGE SCALE GENOMIC DNA]</scope>
    <source>
        <strain evidence="2">NLD-2019</strain>
        <tissue evidence="2">Leaf</tissue>
    </source>
</reference>
<gene>
    <name evidence="2" type="ORF">E3N88_06522</name>
</gene>
<dbReference type="EMBL" id="SZYD01000003">
    <property type="protein sequence ID" value="KAD6795626.1"/>
    <property type="molecule type" value="Genomic_DNA"/>
</dbReference>